<reference evidence="1" key="2">
    <citation type="journal article" date="2015" name="Fish Shellfish Immunol.">
        <title>Early steps in the European eel (Anguilla anguilla)-Vibrio vulnificus interaction in the gills: Role of the RtxA13 toxin.</title>
        <authorList>
            <person name="Callol A."/>
            <person name="Pajuelo D."/>
            <person name="Ebbesson L."/>
            <person name="Teles M."/>
            <person name="MacKenzie S."/>
            <person name="Amaro C."/>
        </authorList>
    </citation>
    <scope>NUCLEOTIDE SEQUENCE</scope>
</reference>
<accession>A0A0E9QWM1</accession>
<name>A0A0E9QWM1_ANGAN</name>
<evidence type="ECO:0000313" key="1">
    <source>
        <dbReference type="EMBL" id="JAH21336.1"/>
    </source>
</evidence>
<organism evidence="1">
    <name type="scientific">Anguilla anguilla</name>
    <name type="common">European freshwater eel</name>
    <name type="synonym">Muraena anguilla</name>
    <dbReference type="NCBI Taxonomy" id="7936"/>
    <lineage>
        <taxon>Eukaryota</taxon>
        <taxon>Metazoa</taxon>
        <taxon>Chordata</taxon>
        <taxon>Craniata</taxon>
        <taxon>Vertebrata</taxon>
        <taxon>Euteleostomi</taxon>
        <taxon>Actinopterygii</taxon>
        <taxon>Neopterygii</taxon>
        <taxon>Teleostei</taxon>
        <taxon>Anguilliformes</taxon>
        <taxon>Anguillidae</taxon>
        <taxon>Anguilla</taxon>
    </lineage>
</organism>
<dbReference type="AlphaFoldDB" id="A0A0E9QWM1"/>
<sequence length="41" mass="4721">MTSWQQGFRMHYTISVSKATWVDAVSLSYPHVSLFCVTDLK</sequence>
<dbReference type="EMBL" id="GBXM01087241">
    <property type="protein sequence ID" value="JAH21336.1"/>
    <property type="molecule type" value="Transcribed_RNA"/>
</dbReference>
<proteinExistence type="predicted"/>
<protein>
    <submittedName>
        <fullName evidence="1">Uncharacterized protein</fullName>
    </submittedName>
</protein>
<reference evidence="1" key="1">
    <citation type="submission" date="2014-11" db="EMBL/GenBank/DDBJ databases">
        <authorList>
            <person name="Amaro Gonzalez C."/>
        </authorList>
    </citation>
    <scope>NUCLEOTIDE SEQUENCE</scope>
</reference>